<evidence type="ECO:0000256" key="1">
    <source>
        <dbReference type="ARBA" id="ARBA00023054"/>
    </source>
</evidence>
<sequence>MTHNQDDLSCLLVEYKELERIGKRLYRDLIPSNLFKGVYVRKSTESLVEFYNDLRIQLIDDGRKIFQNLTDIKKAVADCHSSFAEQNDCKFSVLKEMLMKIELAFSEYREHEQEKMEELAKLESTLWQECSILAEKISVLEHSSPQQLPQGVIRPCHPPVKLALADSVLPEVAAFQEYLTNSGGRTGGWKDFSHQTFLKIRRRYVRQNSTTSDEKSD</sequence>
<accession>A0A5K3FKE9</accession>
<evidence type="ECO:0000313" key="2">
    <source>
        <dbReference type="WBParaSite" id="MCU_009140-RC"/>
    </source>
</evidence>
<dbReference type="WBParaSite" id="MCU_009140-RC">
    <property type="protein sequence ID" value="MCU_009140-RC"/>
    <property type="gene ID" value="MCU_009140"/>
</dbReference>
<dbReference type="AlphaFoldDB" id="A0A5K3FKE9"/>
<keyword evidence="1" id="KW-0175">Coiled coil</keyword>
<dbReference type="PANTHER" id="PTHR21549">
    <property type="entry name" value="MUTATED IN BLADDER CANCER 1"/>
    <property type="match status" value="1"/>
</dbReference>
<reference evidence="2" key="1">
    <citation type="submission" date="2019-11" db="UniProtKB">
        <authorList>
            <consortium name="WormBaseParasite"/>
        </authorList>
    </citation>
    <scope>IDENTIFICATION</scope>
</reference>
<protein>
    <submittedName>
        <fullName evidence="2">Hepatoma-derived growth factor-related protein 2</fullName>
    </submittedName>
</protein>
<name>A0A5K3FKE9_MESCO</name>
<organism evidence="2">
    <name type="scientific">Mesocestoides corti</name>
    <name type="common">Flatworm</name>
    <dbReference type="NCBI Taxonomy" id="53468"/>
    <lineage>
        <taxon>Eukaryota</taxon>
        <taxon>Metazoa</taxon>
        <taxon>Spiralia</taxon>
        <taxon>Lophotrochozoa</taxon>
        <taxon>Platyhelminthes</taxon>
        <taxon>Cestoda</taxon>
        <taxon>Eucestoda</taxon>
        <taxon>Cyclophyllidea</taxon>
        <taxon>Mesocestoididae</taxon>
        <taxon>Mesocestoides</taxon>
    </lineage>
</organism>
<dbReference type="InterPro" id="IPR039902">
    <property type="entry name" value="CCDC148/CCDC112"/>
</dbReference>
<proteinExistence type="predicted"/>
<dbReference type="PANTHER" id="PTHR21549:SF0">
    <property type="entry name" value="COILED-COIL DOMAIN-CONTAINING PROTEIN 112"/>
    <property type="match status" value="1"/>
</dbReference>